<keyword evidence="4" id="KW-1185">Reference proteome</keyword>
<reference evidence="3 4" key="1">
    <citation type="submission" date="2022-10" db="EMBL/GenBank/DDBJ databases">
        <title>Luteolibacter flavescens strain MCCC 1K03193, whole genome shotgun sequencing project.</title>
        <authorList>
            <person name="Zhao G."/>
            <person name="Shen L."/>
        </authorList>
    </citation>
    <scope>NUCLEOTIDE SEQUENCE [LARGE SCALE GENOMIC DNA]</scope>
    <source>
        <strain evidence="3 4">MCCC 1K03193</strain>
    </source>
</reference>
<dbReference type="InterPro" id="IPR013762">
    <property type="entry name" value="Integrase-like_cat_sf"/>
</dbReference>
<gene>
    <name evidence="3" type="ORF">OKA04_12190</name>
</gene>
<evidence type="ECO:0000256" key="1">
    <source>
        <dbReference type="ARBA" id="ARBA00023172"/>
    </source>
</evidence>
<proteinExistence type="predicted"/>
<accession>A0ABT3FR97</accession>
<dbReference type="EMBL" id="JAPDDS010000006">
    <property type="protein sequence ID" value="MCW1885490.1"/>
    <property type="molecule type" value="Genomic_DNA"/>
</dbReference>
<dbReference type="SUPFAM" id="SSF56349">
    <property type="entry name" value="DNA breaking-rejoining enzymes"/>
    <property type="match status" value="1"/>
</dbReference>
<dbReference type="Gene3D" id="1.10.443.10">
    <property type="entry name" value="Intergrase catalytic core"/>
    <property type="match status" value="1"/>
</dbReference>
<feature type="domain" description="Tyr recombinase" evidence="2">
    <location>
        <begin position="208"/>
        <end position="389"/>
    </location>
</feature>
<dbReference type="InterPro" id="IPR002104">
    <property type="entry name" value="Integrase_catalytic"/>
</dbReference>
<comment type="caution">
    <text evidence="3">The sequence shown here is derived from an EMBL/GenBank/DDBJ whole genome shotgun (WGS) entry which is preliminary data.</text>
</comment>
<dbReference type="PROSITE" id="PS51898">
    <property type="entry name" value="TYR_RECOMBINASE"/>
    <property type="match status" value="1"/>
</dbReference>
<organism evidence="3 4">
    <name type="scientific">Luteolibacter flavescens</name>
    <dbReference type="NCBI Taxonomy" id="1859460"/>
    <lineage>
        <taxon>Bacteria</taxon>
        <taxon>Pseudomonadati</taxon>
        <taxon>Verrucomicrobiota</taxon>
        <taxon>Verrucomicrobiia</taxon>
        <taxon>Verrucomicrobiales</taxon>
        <taxon>Verrucomicrobiaceae</taxon>
        <taxon>Luteolibacter</taxon>
    </lineage>
</organism>
<evidence type="ECO:0000313" key="4">
    <source>
        <dbReference type="Proteomes" id="UP001207930"/>
    </source>
</evidence>
<evidence type="ECO:0000313" key="3">
    <source>
        <dbReference type="EMBL" id="MCW1885490.1"/>
    </source>
</evidence>
<name>A0ABT3FR97_9BACT</name>
<evidence type="ECO:0000259" key="2">
    <source>
        <dbReference type="PROSITE" id="PS51898"/>
    </source>
</evidence>
<keyword evidence="1" id="KW-0233">DNA recombination</keyword>
<dbReference type="InterPro" id="IPR011010">
    <property type="entry name" value="DNA_brk_join_enz"/>
</dbReference>
<dbReference type="Proteomes" id="UP001207930">
    <property type="component" value="Unassembled WGS sequence"/>
</dbReference>
<sequence length="408" mass="46522">MPARKTFRVSRGNSHLTVYPYGDGWRFAWRRTALDKWQYITRPTKDEAKATAEKTLEDIEQRGTIWTALPPARLAFHEAIERECSVADQEAVLQFLASRKKSSKVRDAVTRFLAWKMAGKDATPHLAQVKRDMDALAADFANVMLTDIQIGELEQWWTNRTGTAGPARKKAIRGYLVNFWRWALKDGIAGNEPTTLADRLPSIEAPKGKLEIFEPDELLFLLSIVERKWFPIVVLGAFEGIRPEELAPKEDNPKPRMRWEFIDWEWNVIRIPAEVAKTGRARIVPLHPVTRAWLEAAGAGPTWTGPICTENPTEVHPRATTVWGKALAKRFPERFTKWPQDALRHSYASYRNGVLRNLITVAEEMGTSEEMLHGHYHNPRTRQQGEAWFDLMPEGAATIAPWLDLKAG</sequence>
<dbReference type="RefSeq" id="WP_264501447.1">
    <property type="nucleotide sequence ID" value="NZ_JAPDDS010000006.1"/>
</dbReference>
<protein>
    <recommendedName>
        <fullName evidence="2">Tyr recombinase domain-containing protein</fullName>
    </recommendedName>
</protein>